<dbReference type="RefSeq" id="WP_139169459.1">
    <property type="nucleotide sequence ID" value="NZ_FNFH01000003.1"/>
</dbReference>
<reference evidence="2" key="1">
    <citation type="submission" date="2016-10" db="EMBL/GenBank/DDBJ databases">
        <authorList>
            <person name="Varghese N."/>
            <person name="Submissions S."/>
        </authorList>
    </citation>
    <scope>NUCLEOTIDE SEQUENCE [LARGE SCALE GENOMIC DNA]</scope>
    <source>
        <strain evidence="2">CGMCC 1.10658</strain>
    </source>
</reference>
<dbReference type="OrthoDB" id="547265at2"/>
<name>A0A1G9A938_9GAMM</name>
<accession>A0A1G9A938</accession>
<dbReference type="AlphaFoldDB" id="A0A1G9A938"/>
<gene>
    <name evidence="1" type="ORF">SAMN05216212_1902</name>
</gene>
<dbReference type="InterPro" id="IPR027417">
    <property type="entry name" value="P-loop_NTPase"/>
</dbReference>
<dbReference type="Gene3D" id="3.40.50.300">
    <property type="entry name" value="P-loop containing nucleotide triphosphate hydrolases"/>
    <property type="match status" value="1"/>
</dbReference>
<dbReference type="EMBL" id="FNFH01000003">
    <property type="protein sequence ID" value="SDK23882.1"/>
    <property type="molecule type" value="Genomic_DNA"/>
</dbReference>
<keyword evidence="2" id="KW-1185">Reference proteome</keyword>
<sequence>MKKLFIHLGTGKTGTTAIQSFMSLNHSALLRKGVNYCRTGLHRINHHGLCFNDHRHDPAYAERVKRKLSCLIDEIVASEARRHVISSENFPGLTLSEIEYMVGLLSPHCDINVIIYFRRQDQFLESWFAQIVKAGALDADISGLRSQLVQAKIFDYFYHAEKWGSLIGKDKVHVRPYERSQFYGGNIFSDFLNVLGLSFDPDFEQVQRDPNPSLSREQVCFARALAPYLDGPDISLLLKPVELGRSESSRYFLPPSQRRELLEQYMPINNSVAKKYLEKQSLFDSYDIPDATSWIAQGPISPSYVEDYLRHIADLGGEGFERIRKAIAKFQRPHSHGS</sequence>
<dbReference type="STRING" id="658219.SAMN05216212_1902"/>
<organism evidence="1 2">
    <name type="scientific">Microbulbifer yueqingensis</name>
    <dbReference type="NCBI Taxonomy" id="658219"/>
    <lineage>
        <taxon>Bacteria</taxon>
        <taxon>Pseudomonadati</taxon>
        <taxon>Pseudomonadota</taxon>
        <taxon>Gammaproteobacteria</taxon>
        <taxon>Cellvibrionales</taxon>
        <taxon>Microbulbiferaceae</taxon>
        <taxon>Microbulbifer</taxon>
    </lineage>
</organism>
<proteinExistence type="predicted"/>
<evidence type="ECO:0008006" key="3">
    <source>
        <dbReference type="Google" id="ProtNLM"/>
    </source>
</evidence>
<dbReference type="Proteomes" id="UP000199305">
    <property type="component" value="Unassembled WGS sequence"/>
</dbReference>
<evidence type="ECO:0000313" key="1">
    <source>
        <dbReference type="EMBL" id="SDK23882.1"/>
    </source>
</evidence>
<evidence type="ECO:0000313" key="2">
    <source>
        <dbReference type="Proteomes" id="UP000199305"/>
    </source>
</evidence>
<dbReference type="SUPFAM" id="SSF52540">
    <property type="entry name" value="P-loop containing nucleoside triphosphate hydrolases"/>
    <property type="match status" value="1"/>
</dbReference>
<protein>
    <recommendedName>
        <fullName evidence="3">Sulfotransferase family protein</fullName>
    </recommendedName>
</protein>